<dbReference type="Gene3D" id="3.90.470.20">
    <property type="entry name" value="4'-phosphopantetheinyl transferase domain"/>
    <property type="match status" value="2"/>
</dbReference>
<reference evidence="5" key="1">
    <citation type="journal article" date="2019" name="Int. J. Syst. Evol. Microbiol.">
        <title>The Global Catalogue of Microorganisms (GCM) 10K type strain sequencing project: providing services to taxonomists for standard genome sequencing and annotation.</title>
        <authorList>
            <consortium name="The Broad Institute Genomics Platform"/>
            <consortium name="The Broad Institute Genome Sequencing Center for Infectious Disease"/>
            <person name="Wu L."/>
            <person name="Ma J."/>
        </authorList>
    </citation>
    <scope>NUCLEOTIDE SEQUENCE [LARGE SCALE GENOMIC DNA]</scope>
    <source>
        <strain evidence="5">JCM 19212</strain>
    </source>
</reference>
<organism evidence="4 5">
    <name type="scientific">Lysobacter panacisoli</name>
    <dbReference type="NCBI Taxonomy" id="1255263"/>
    <lineage>
        <taxon>Bacteria</taxon>
        <taxon>Pseudomonadati</taxon>
        <taxon>Pseudomonadota</taxon>
        <taxon>Gammaproteobacteria</taxon>
        <taxon>Lysobacterales</taxon>
        <taxon>Lysobacteraceae</taxon>
        <taxon>Lysobacter</taxon>
    </lineage>
</organism>
<comment type="caution">
    <text evidence="4">The sequence shown here is derived from an EMBL/GenBank/DDBJ whole genome shotgun (WGS) entry which is preliminary data.</text>
</comment>
<evidence type="ECO:0000256" key="1">
    <source>
        <dbReference type="ARBA" id="ARBA00010990"/>
    </source>
</evidence>
<dbReference type="PANTHER" id="PTHR12215:SF10">
    <property type="entry name" value="L-AMINOADIPATE-SEMIALDEHYDE DEHYDROGENASE-PHOSPHOPANTETHEINYL TRANSFERASE"/>
    <property type="match status" value="1"/>
</dbReference>
<evidence type="ECO:0000259" key="3">
    <source>
        <dbReference type="Pfam" id="PF01648"/>
    </source>
</evidence>
<keyword evidence="2 4" id="KW-0808">Transferase</keyword>
<protein>
    <submittedName>
        <fullName evidence="4">4'-phosphopantetheinyl transferase superfamily protein</fullName>
    </submittedName>
</protein>
<proteinExistence type="inferred from homology"/>
<dbReference type="InterPro" id="IPR008278">
    <property type="entry name" value="4-PPantetheinyl_Trfase_dom"/>
</dbReference>
<name>A0ABP9L235_9GAMM</name>
<accession>A0ABP9L235</accession>
<evidence type="ECO:0000313" key="4">
    <source>
        <dbReference type="EMBL" id="GAA5068040.1"/>
    </source>
</evidence>
<dbReference type="Proteomes" id="UP001501083">
    <property type="component" value="Unassembled WGS sequence"/>
</dbReference>
<dbReference type="SUPFAM" id="SSF56214">
    <property type="entry name" value="4'-phosphopantetheinyl transferase"/>
    <property type="match status" value="2"/>
</dbReference>
<dbReference type="PANTHER" id="PTHR12215">
    <property type="entry name" value="PHOSPHOPANTETHEINE TRANSFERASE"/>
    <property type="match status" value="1"/>
</dbReference>
<dbReference type="InterPro" id="IPR050559">
    <property type="entry name" value="P-Pant_transferase_sf"/>
</dbReference>
<feature type="domain" description="4'-phosphopantetheinyl transferase" evidence="3">
    <location>
        <begin position="90"/>
        <end position="191"/>
    </location>
</feature>
<sequence>MSLSAGQTVPPGDLPPGAVRWSWQPHAPRVPAEPLARAWLAQALDLPPQSVPLERDARGRPRLGGAYAGWDCNWSHSGNGLLVAIGRDVRVGIDLERVRPRGRALELAARFFTAPELVWLHAAPSTAVRDHGFLRLWCAKEAVLKAHGHGISFGLHRLRFADLDGRLQLVECDPELGAPSDWRLDELQPEPDYLGALAWRPT</sequence>
<comment type="similarity">
    <text evidence="1">Belongs to the P-Pant transferase superfamily. Gsp/Sfp/HetI/AcpT family.</text>
</comment>
<gene>
    <name evidence="4" type="ORF">GCM10025759_03430</name>
</gene>
<keyword evidence="5" id="KW-1185">Reference proteome</keyword>
<evidence type="ECO:0000256" key="2">
    <source>
        <dbReference type="ARBA" id="ARBA00022679"/>
    </source>
</evidence>
<dbReference type="EMBL" id="BAABKY010000001">
    <property type="protein sequence ID" value="GAA5068040.1"/>
    <property type="molecule type" value="Genomic_DNA"/>
</dbReference>
<evidence type="ECO:0000313" key="5">
    <source>
        <dbReference type="Proteomes" id="UP001501083"/>
    </source>
</evidence>
<dbReference type="RefSeq" id="WP_158983103.1">
    <property type="nucleotide sequence ID" value="NZ_BAABKY010000001.1"/>
</dbReference>
<dbReference type="GO" id="GO:0016740">
    <property type="term" value="F:transferase activity"/>
    <property type="evidence" value="ECO:0007669"/>
    <property type="project" value="UniProtKB-KW"/>
</dbReference>
<dbReference type="Pfam" id="PF01648">
    <property type="entry name" value="ACPS"/>
    <property type="match status" value="1"/>
</dbReference>
<dbReference type="InterPro" id="IPR037143">
    <property type="entry name" value="4-PPantetheinyl_Trfase_dom_sf"/>
</dbReference>